<dbReference type="GeneID" id="31358849"/>
<dbReference type="AlphaFoldDB" id="D3B4K2"/>
<organism evidence="1 2">
    <name type="scientific">Heterostelium pallidum (strain ATCC 26659 / Pp 5 / PN500)</name>
    <name type="common">Cellular slime mold</name>
    <name type="synonym">Polysphondylium pallidum</name>
    <dbReference type="NCBI Taxonomy" id="670386"/>
    <lineage>
        <taxon>Eukaryota</taxon>
        <taxon>Amoebozoa</taxon>
        <taxon>Evosea</taxon>
        <taxon>Eumycetozoa</taxon>
        <taxon>Dictyostelia</taxon>
        <taxon>Acytosteliales</taxon>
        <taxon>Acytosteliaceae</taxon>
        <taxon>Heterostelium</taxon>
    </lineage>
</organism>
<reference evidence="1 2" key="1">
    <citation type="journal article" date="2011" name="Genome Res.">
        <title>Phylogeny-wide analysis of social amoeba genomes highlights ancient origins for complex intercellular communication.</title>
        <authorList>
            <person name="Heidel A.J."/>
            <person name="Lawal H.M."/>
            <person name="Felder M."/>
            <person name="Schilde C."/>
            <person name="Helps N.R."/>
            <person name="Tunggal B."/>
            <person name="Rivero F."/>
            <person name="John U."/>
            <person name="Schleicher M."/>
            <person name="Eichinger L."/>
            <person name="Platzer M."/>
            <person name="Noegel A.A."/>
            <person name="Schaap P."/>
            <person name="Gloeckner G."/>
        </authorList>
    </citation>
    <scope>NUCLEOTIDE SEQUENCE [LARGE SCALE GENOMIC DNA]</scope>
    <source>
        <strain evidence="2">ATCC 26659 / Pp 5 / PN500</strain>
    </source>
</reference>
<evidence type="ECO:0000313" key="2">
    <source>
        <dbReference type="Proteomes" id="UP000001396"/>
    </source>
</evidence>
<keyword evidence="2" id="KW-1185">Reference proteome</keyword>
<dbReference type="RefSeq" id="XP_020436366.1">
    <property type="nucleotide sequence ID" value="XM_020574294.1"/>
</dbReference>
<accession>D3B4K2</accession>
<comment type="caution">
    <text evidence="1">The sequence shown here is derived from an EMBL/GenBank/DDBJ whole genome shotgun (WGS) entry which is preliminary data.</text>
</comment>
<dbReference type="Proteomes" id="UP000001396">
    <property type="component" value="Unassembled WGS sequence"/>
</dbReference>
<dbReference type="InParanoid" id="D3B4K2"/>
<name>D3B4K2_HETP5</name>
<evidence type="ECO:0000313" key="1">
    <source>
        <dbReference type="EMBL" id="EFA84250.1"/>
    </source>
</evidence>
<proteinExistence type="predicted"/>
<dbReference type="EMBL" id="ADBJ01000010">
    <property type="protein sequence ID" value="EFA84250.1"/>
    <property type="molecule type" value="Genomic_DNA"/>
</dbReference>
<protein>
    <submittedName>
        <fullName evidence="1">Uncharacterized protein</fullName>
    </submittedName>
</protein>
<gene>
    <name evidence="1" type="ORF">PPL_03327</name>
</gene>
<sequence>MWLLQYMMMTDNNNKPFQLPMILVTKILYYCSTVYSLGTDASSSQALSELAGSPAAELLAGSRASHRALRGTGRQQPLLLESLIEQSQQHLRGSWRAATRRHHHQRPTH</sequence>